<evidence type="ECO:0000313" key="3">
    <source>
        <dbReference type="Proteomes" id="UP000509594"/>
    </source>
</evidence>
<gene>
    <name evidence="2" type="ORF">HWN40_06555</name>
</gene>
<evidence type="ECO:0000313" key="2">
    <source>
        <dbReference type="EMBL" id="QLC49931.1"/>
    </source>
</evidence>
<dbReference type="AlphaFoldDB" id="A0A7D5E823"/>
<dbReference type="InterPro" id="IPR013561">
    <property type="entry name" value="FilR1_middle_dom"/>
</dbReference>
<accession>A0A7D5E823</accession>
<dbReference type="GeneID" id="55821320"/>
<sequence>MEKDNDYWSGHKLEFIPSQLSERISELENCTQTEVSESQVSDQDDYFLAEAKKSKNLLIITNFLSSDFKPVLTELVKEDTQISLIVSEKLYEKIVQEQYLDLADIIEIKEIQVYLYPDEIELGSFILTDEKLMLRLLTLEGDYDNKRMTCSGASALEWGKEVFEYYMKDSVSADDID</sequence>
<dbReference type="KEGG" id="mzi:HWN40_06555"/>
<proteinExistence type="predicted"/>
<reference evidence="2 3" key="1">
    <citation type="submission" date="2020-06" db="EMBL/GenBank/DDBJ databases">
        <title>Methanolobus halotolerans sp. nov., isolated from a saline lake Tus in Siberia.</title>
        <authorList>
            <person name="Shen Y."/>
            <person name="Chen S.-C."/>
            <person name="Lai M.-C."/>
            <person name="Huang H.-H."/>
            <person name="Chiu H.-H."/>
            <person name="Tang S.-L."/>
            <person name="Rogozin D.Y."/>
            <person name="Degermendzhy A.G."/>
        </authorList>
    </citation>
    <scope>NUCLEOTIDE SEQUENCE [LARGE SCALE GENOMIC DNA]</scope>
    <source>
        <strain evidence="2 3">DSM 21339</strain>
    </source>
</reference>
<evidence type="ECO:0000259" key="1">
    <source>
        <dbReference type="Pfam" id="PF08350"/>
    </source>
</evidence>
<dbReference type="OrthoDB" id="11410at2157"/>
<keyword evidence="3" id="KW-1185">Reference proteome</keyword>
<name>A0A7D5E823_9EURY</name>
<feature type="domain" description="Methanogenesis regulatory protein FilR1 middle" evidence="1">
    <location>
        <begin position="47"/>
        <end position="168"/>
    </location>
</feature>
<dbReference type="RefSeq" id="WP_176964987.1">
    <property type="nucleotide sequence ID" value="NZ_CP058215.1"/>
</dbReference>
<dbReference type="EMBL" id="CP058215">
    <property type="protein sequence ID" value="QLC49931.1"/>
    <property type="molecule type" value="Genomic_DNA"/>
</dbReference>
<protein>
    <submittedName>
        <fullName evidence="2">DUF1724 domain-containing protein</fullName>
    </submittedName>
</protein>
<dbReference type="Proteomes" id="UP000509594">
    <property type="component" value="Chromosome"/>
</dbReference>
<organism evidence="2 3">
    <name type="scientific">Methanolobus zinderi</name>
    <dbReference type="NCBI Taxonomy" id="536044"/>
    <lineage>
        <taxon>Archaea</taxon>
        <taxon>Methanobacteriati</taxon>
        <taxon>Methanobacteriota</taxon>
        <taxon>Stenosarchaea group</taxon>
        <taxon>Methanomicrobia</taxon>
        <taxon>Methanosarcinales</taxon>
        <taxon>Methanosarcinaceae</taxon>
        <taxon>Methanolobus</taxon>
    </lineage>
</organism>
<dbReference type="Pfam" id="PF08350">
    <property type="entry name" value="FilR1_middle"/>
    <property type="match status" value="1"/>
</dbReference>